<keyword evidence="2 4" id="KW-0067">ATP-binding</keyword>
<sequence length="306" mass="34283">MIHVTNLSKSYSGVKAVNNVSFEIAKGEIFGLLGPNGAGKSTILNMMSTVLPTDEGIIKVDDLQLNGNAKKFKQLIGVVPQEISLYEELSAYDNLVFWGNLYGIPSKELKERIHTILEMIGLLDRKKDLVKTYSGGMKRRINIAAALLHNPKVLLMDEPTVGIDPQSRNHIFEVIEALNKQGLTIIYTTHYMEEVERLCNRIAIIDSGKIIAQGTQEELKQLVPTQESIQLEFALLSENQVTQLGEKLNLRMIQRENTLTIESSVKELSQIIIACNELNLAIKDIQLQKINLETIFLSLTGKQLRD</sequence>
<evidence type="ECO:0000256" key="2">
    <source>
        <dbReference type="ARBA" id="ARBA00022840"/>
    </source>
</evidence>
<evidence type="ECO:0000313" key="4">
    <source>
        <dbReference type="EMBL" id="MFD2567520.1"/>
    </source>
</evidence>
<dbReference type="PROSITE" id="PS50893">
    <property type="entry name" value="ABC_TRANSPORTER_2"/>
    <property type="match status" value="1"/>
</dbReference>
<dbReference type="InterPro" id="IPR027417">
    <property type="entry name" value="P-loop_NTPase"/>
</dbReference>
<reference evidence="5" key="1">
    <citation type="journal article" date="2019" name="Int. J. Syst. Evol. Microbiol.">
        <title>The Global Catalogue of Microorganisms (GCM) 10K type strain sequencing project: providing services to taxonomists for standard genome sequencing and annotation.</title>
        <authorList>
            <consortium name="The Broad Institute Genomics Platform"/>
            <consortium name="The Broad Institute Genome Sequencing Center for Infectious Disease"/>
            <person name="Wu L."/>
            <person name="Ma J."/>
        </authorList>
    </citation>
    <scope>NUCLEOTIDE SEQUENCE [LARGE SCALE GENOMIC DNA]</scope>
    <source>
        <strain evidence="5">KCTC 52127</strain>
    </source>
</reference>
<keyword evidence="5" id="KW-1185">Reference proteome</keyword>
<dbReference type="PANTHER" id="PTHR43582">
    <property type="entry name" value="LINEARMYCIN RESISTANCE ATP-BINDING PROTEIN LNRL"/>
    <property type="match status" value="1"/>
</dbReference>
<dbReference type="Gene3D" id="3.40.50.300">
    <property type="entry name" value="P-loop containing nucleotide triphosphate hydrolases"/>
    <property type="match status" value="1"/>
</dbReference>
<dbReference type="PANTHER" id="PTHR43582:SF2">
    <property type="entry name" value="LINEARMYCIN RESISTANCE ATP-BINDING PROTEIN LNRL"/>
    <property type="match status" value="1"/>
</dbReference>
<dbReference type="Pfam" id="PF00005">
    <property type="entry name" value="ABC_tran"/>
    <property type="match status" value="1"/>
</dbReference>
<evidence type="ECO:0000313" key="5">
    <source>
        <dbReference type="Proteomes" id="UP001597508"/>
    </source>
</evidence>
<dbReference type="InterPro" id="IPR017871">
    <property type="entry name" value="ABC_transporter-like_CS"/>
</dbReference>
<gene>
    <name evidence="4" type="ORF">ACFSRZ_09065</name>
</gene>
<keyword evidence="1" id="KW-0547">Nucleotide-binding</keyword>
<dbReference type="EMBL" id="JBHULH010000004">
    <property type="protein sequence ID" value="MFD2567520.1"/>
    <property type="molecule type" value="Genomic_DNA"/>
</dbReference>
<dbReference type="SMART" id="SM00382">
    <property type="entry name" value="AAA"/>
    <property type="match status" value="1"/>
</dbReference>
<dbReference type="Proteomes" id="UP001597508">
    <property type="component" value="Unassembled WGS sequence"/>
</dbReference>
<evidence type="ECO:0000256" key="1">
    <source>
        <dbReference type="ARBA" id="ARBA00022741"/>
    </source>
</evidence>
<evidence type="ECO:0000259" key="3">
    <source>
        <dbReference type="PROSITE" id="PS50893"/>
    </source>
</evidence>
<organism evidence="4 5">
    <name type="scientific">Pseudotenacibaculum haliotis</name>
    <dbReference type="NCBI Taxonomy" id="1862138"/>
    <lineage>
        <taxon>Bacteria</taxon>
        <taxon>Pseudomonadati</taxon>
        <taxon>Bacteroidota</taxon>
        <taxon>Flavobacteriia</taxon>
        <taxon>Flavobacteriales</taxon>
        <taxon>Flavobacteriaceae</taxon>
        <taxon>Pseudotenacibaculum</taxon>
    </lineage>
</organism>
<dbReference type="PROSITE" id="PS00211">
    <property type="entry name" value="ABC_TRANSPORTER_1"/>
    <property type="match status" value="1"/>
</dbReference>
<dbReference type="InterPro" id="IPR003439">
    <property type="entry name" value="ABC_transporter-like_ATP-bd"/>
</dbReference>
<proteinExistence type="predicted"/>
<protein>
    <submittedName>
        <fullName evidence="4">ABC transporter ATP-binding protein</fullName>
    </submittedName>
</protein>
<dbReference type="RefSeq" id="WP_379666230.1">
    <property type="nucleotide sequence ID" value="NZ_JBHULH010000004.1"/>
</dbReference>
<dbReference type="SUPFAM" id="SSF52540">
    <property type="entry name" value="P-loop containing nucleoside triphosphate hydrolases"/>
    <property type="match status" value="1"/>
</dbReference>
<dbReference type="InterPro" id="IPR003593">
    <property type="entry name" value="AAA+_ATPase"/>
</dbReference>
<dbReference type="GO" id="GO:0005524">
    <property type="term" value="F:ATP binding"/>
    <property type="evidence" value="ECO:0007669"/>
    <property type="project" value="UniProtKB-KW"/>
</dbReference>
<name>A0ABW5LSE4_9FLAO</name>
<feature type="domain" description="ABC transporter" evidence="3">
    <location>
        <begin position="2"/>
        <end position="232"/>
    </location>
</feature>
<comment type="caution">
    <text evidence="4">The sequence shown here is derived from an EMBL/GenBank/DDBJ whole genome shotgun (WGS) entry which is preliminary data.</text>
</comment>
<accession>A0ABW5LSE4</accession>